<evidence type="ECO:0000313" key="3">
    <source>
        <dbReference type="Proteomes" id="UP000679725"/>
    </source>
</evidence>
<evidence type="ECO:0000259" key="1">
    <source>
        <dbReference type="SMART" id="SM00953"/>
    </source>
</evidence>
<organism evidence="2 3">
    <name type="scientific">Dyadobacter linearis</name>
    <dbReference type="NCBI Taxonomy" id="2823330"/>
    <lineage>
        <taxon>Bacteria</taxon>
        <taxon>Pseudomonadati</taxon>
        <taxon>Bacteroidota</taxon>
        <taxon>Cytophagia</taxon>
        <taxon>Cytophagales</taxon>
        <taxon>Spirosomataceae</taxon>
        <taxon>Dyadobacter</taxon>
    </lineage>
</organism>
<keyword evidence="3" id="KW-1185">Reference proteome</keyword>
<comment type="caution">
    <text evidence="2">The sequence shown here is derived from an EMBL/GenBank/DDBJ whole genome shotgun (WGS) entry which is preliminary data.</text>
</comment>
<feature type="domain" description="RES" evidence="1">
    <location>
        <begin position="186"/>
        <end position="341"/>
    </location>
</feature>
<protein>
    <recommendedName>
        <fullName evidence="1">RES domain-containing protein</fullName>
    </recommendedName>
</protein>
<evidence type="ECO:0000313" key="2">
    <source>
        <dbReference type="EMBL" id="CAG5071527.1"/>
    </source>
</evidence>
<name>A0ABN7RF68_9BACT</name>
<proteinExistence type="predicted"/>
<reference evidence="2 3" key="1">
    <citation type="submission" date="2021-04" db="EMBL/GenBank/DDBJ databases">
        <authorList>
            <person name="Rodrigo-Torres L."/>
            <person name="Arahal R. D."/>
            <person name="Lucena T."/>
        </authorList>
    </citation>
    <scope>NUCLEOTIDE SEQUENCE [LARGE SCALE GENOMIC DNA]</scope>
    <source>
        <strain evidence="2 3">CECT 9623</strain>
    </source>
</reference>
<dbReference type="Proteomes" id="UP000679725">
    <property type="component" value="Unassembled WGS sequence"/>
</dbReference>
<accession>A0ABN7RF68</accession>
<dbReference type="Pfam" id="PF08808">
    <property type="entry name" value="RES"/>
    <property type="match status" value="1"/>
</dbReference>
<dbReference type="EMBL" id="CAJRAU010000005">
    <property type="protein sequence ID" value="CAG5071527.1"/>
    <property type="molecule type" value="Genomic_DNA"/>
</dbReference>
<sequence>MFCSANCFTDQALKDFVGSMSTTTGLCQFSNSTAVPLIHLGQLADKFDNLLSTYALVSSFNPGDPHGEPVLLFDHILSYWPNLFNRELLNVAQCQLLLQNIARESANYSGNLFVEQVYFNPIYNEDALVLGLKWDVFANEIKSKNRFFLTEKIDTDTLGSVFERLNKTYLPGSAFYRGRISDTLLPVNKMGKPPMEKTGAGRANPVGIPYLYISSDPETTLYETRISLHETITLGDFVTNAPVSVVSLKNVDEYGPFDIENKGFTIDEFIRVKPYLLKLGSELSKPVRKQDSDLDYLPTQFLCEFIKSIGFDAVEYRSAMNPSGFNLAVFNDHKLTCIDTRFYRVNELQYTWEPVTV</sequence>
<gene>
    <name evidence="2" type="ORF">DYBT9623_03527</name>
</gene>
<dbReference type="SMART" id="SM00953">
    <property type="entry name" value="RES"/>
    <property type="match status" value="1"/>
</dbReference>
<dbReference type="InterPro" id="IPR014914">
    <property type="entry name" value="RES_dom"/>
</dbReference>